<feature type="non-terminal residue" evidence="1">
    <location>
        <position position="66"/>
    </location>
</feature>
<organism evidence="1 2">
    <name type="scientific">Batillaria attramentaria</name>
    <dbReference type="NCBI Taxonomy" id="370345"/>
    <lineage>
        <taxon>Eukaryota</taxon>
        <taxon>Metazoa</taxon>
        <taxon>Spiralia</taxon>
        <taxon>Lophotrochozoa</taxon>
        <taxon>Mollusca</taxon>
        <taxon>Gastropoda</taxon>
        <taxon>Caenogastropoda</taxon>
        <taxon>Sorbeoconcha</taxon>
        <taxon>Cerithioidea</taxon>
        <taxon>Batillariidae</taxon>
        <taxon>Batillaria</taxon>
    </lineage>
</organism>
<evidence type="ECO:0000313" key="1">
    <source>
        <dbReference type="EMBL" id="KAK7466845.1"/>
    </source>
</evidence>
<reference evidence="1 2" key="1">
    <citation type="journal article" date="2023" name="Sci. Data">
        <title>Genome assembly of the Korean intertidal mud-creeper Batillaria attramentaria.</title>
        <authorList>
            <person name="Patra A.K."/>
            <person name="Ho P.T."/>
            <person name="Jun S."/>
            <person name="Lee S.J."/>
            <person name="Kim Y."/>
            <person name="Won Y.J."/>
        </authorList>
    </citation>
    <scope>NUCLEOTIDE SEQUENCE [LARGE SCALE GENOMIC DNA]</scope>
    <source>
        <strain evidence="1">Wonlab-2016</strain>
    </source>
</reference>
<dbReference type="EMBL" id="JACVVK020000543">
    <property type="protein sequence ID" value="KAK7466845.1"/>
    <property type="molecule type" value="Genomic_DNA"/>
</dbReference>
<gene>
    <name evidence="1" type="ORF">BaRGS_00037060</name>
</gene>
<protein>
    <submittedName>
        <fullName evidence="1">Uncharacterized protein</fullName>
    </submittedName>
</protein>
<name>A0ABD0JA02_9CAEN</name>
<comment type="caution">
    <text evidence="1">The sequence shown here is derived from an EMBL/GenBank/DDBJ whole genome shotgun (WGS) entry which is preliminary data.</text>
</comment>
<dbReference type="Proteomes" id="UP001519460">
    <property type="component" value="Unassembled WGS sequence"/>
</dbReference>
<accession>A0ABD0JA02</accession>
<dbReference type="AlphaFoldDB" id="A0ABD0JA02"/>
<evidence type="ECO:0000313" key="2">
    <source>
        <dbReference type="Proteomes" id="UP001519460"/>
    </source>
</evidence>
<proteinExistence type="predicted"/>
<sequence>ASNQPRGFEAQGKIIKTKNLCKQLSTSVVLYVSTPSCKVAFGPYGVDTRYNLQGKPVYYDPLEGRI</sequence>
<keyword evidence="2" id="KW-1185">Reference proteome</keyword>
<feature type="non-terminal residue" evidence="1">
    <location>
        <position position="1"/>
    </location>
</feature>